<dbReference type="SUPFAM" id="SSF53335">
    <property type="entry name" value="S-adenosyl-L-methionine-dependent methyltransferases"/>
    <property type="match status" value="1"/>
</dbReference>
<evidence type="ECO:0000256" key="4">
    <source>
        <dbReference type="ARBA" id="ARBA00022691"/>
    </source>
</evidence>
<evidence type="ECO:0000256" key="6">
    <source>
        <dbReference type="ARBA" id="ARBA00047422"/>
    </source>
</evidence>
<dbReference type="PRINTS" id="PR00105">
    <property type="entry name" value="C5METTRFRASE"/>
</dbReference>
<keyword evidence="9" id="KW-1185">Reference proteome</keyword>
<dbReference type="PANTHER" id="PTHR10629:SF52">
    <property type="entry name" value="DNA (CYTOSINE-5)-METHYLTRANSFERASE 1"/>
    <property type="match status" value="1"/>
</dbReference>
<dbReference type="GO" id="GO:0008168">
    <property type="term" value="F:methyltransferase activity"/>
    <property type="evidence" value="ECO:0007669"/>
    <property type="project" value="UniProtKB-KW"/>
</dbReference>
<dbReference type="PROSITE" id="PS00095">
    <property type="entry name" value="C5_MTASE_2"/>
    <property type="match status" value="1"/>
</dbReference>
<evidence type="ECO:0000256" key="7">
    <source>
        <dbReference type="PROSITE-ProRule" id="PRU01016"/>
    </source>
</evidence>
<keyword evidence="4 7" id="KW-0949">S-adenosyl-L-methionine</keyword>
<gene>
    <name evidence="8" type="ORF">J8C05_00360</name>
</gene>
<dbReference type="Gene3D" id="3.40.50.150">
    <property type="entry name" value="Vaccinia Virus protein VP39"/>
    <property type="match status" value="1"/>
</dbReference>
<dbReference type="EC" id="2.1.1.37" evidence="1"/>
<dbReference type="Pfam" id="PF00145">
    <property type="entry name" value="DNA_methylase"/>
    <property type="match status" value="3"/>
</dbReference>
<evidence type="ECO:0000256" key="5">
    <source>
        <dbReference type="ARBA" id="ARBA00022747"/>
    </source>
</evidence>
<evidence type="ECO:0000256" key="1">
    <source>
        <dbReference type="ARBA" id="ARBA00011975"/>
    </source>
</evidence>
<keyword evidence="5" id="KW-0680">Restriction system</keyword>
<evidence type="ECO:0000256" key="2">
    <source>
        <dbReference type="ARBA" id="ARBA00022603"/>
    </source>
</evidence>
<dbReference type="PANTHER" id="PTHR10629">
    <property type="entry name" value="CYTOSINE-SPECIFIC METHYLTRANSFERASE"/>
    <property type="match status" value="1"/>
</dbReference>
<dbReference type="InterPro" id="IPR031303">
    <property type="entry name" value="C5_meth_CS"/>
</dbReference>
<dbReference type="RefSeq" id="WP_211422285.1">
    <property type="nucleotide sequence ID" value="NZ_CP072642.1"/>
</dbReference>
<dbReference type="InterPro" id="IPR050390">
    <property type="entry name" value="C5-Methyltransferase"/>
</dbReference>
<evidence type="ECO:0000313" key="9">
    <source>
        <dbReference type="Proteomes" id="UP000677668"/>
    </source>
</evidence>
<keyword evidence="3 7" id="KW-0808">Transferase</keyword>
<dbReference type="InterPro" id="IPR001525">
    <property type="entry name" value="C5_MeTfrase"/>
</dbReference>
<accession>A0ABX8B300</accession>
<dbReference type="PROSITE" id="PS51679">
    <property type="entry name" value="SAM_MT_C5"/>
    <property type="match status" value="1"/>
</dbReference>
<protein>
    <recommendedName>
        <fullName evidence="1">DNA (cytosine-5-)-methyltransferase</fullName>
        <ecNumber evidence="1">2.1.1.37</ecNumber>
    </recommendedName>
</protein>
<comment type="catalytic activity">
    <reaction evidence="6">
        <text>a 2'-deoxycytidine in DNA + S-adenosyl-L-methionine = a 5-methyl-2'-deoxycytidine in DNA + S-adenosyl-L-homocysteine + H(+)</text>
        <dbReference type="Rhea" id="RHEA:13681"/>
        <dbReference type="Rhea" id="RHEA-COMP:11369"/>
        <dbReference type="Rhea" id="RHEA-COMP:11370"/>
        <dbReference type="ChEBI" id="CHEBI:15378"/>
        <dbReference type="ChEBI" id="CHEBI:57856"/>
        <dbReference type="ChEBI" id="CHEBI:59789"/>
        <dbReference type="ChEBI" id="CHEBI:85452"/>
        <dbReference type="ChEBI" id="CHEBI:85454"/>
        <dbReference type="EC" id="2.1.1.37"/>
    </reaction>
</comment>
<dbReference type="EMBL" id="CP072642">
    <property type="protein sequence ID" value="QUV93956.1"/>
    <property type="molecule type" value="Genomic_DNA"/>
</dbReference>
<evidence type="ECO:0000256" key="3">
    <source>
        <dbReference type="ARBA" id="ARBA00022679"/>
    </source>
</evidence>
<sequence>MLCIPVIDLFAGPGGLSEGFTACYAGKRFHIVLSVEKDFAAHKTLELRSFFRQFPRGEAPDLYYRYLRGELAERSELFDAFPDQAAQAHSSAWHATLGQVPLKEVVRRVETALANARHWVLLGGPPCQAYSVAGRARMKDMASYRLDDRHVLYREYLKIVATFQPTVFVMENVKGILSSRYQDERIFSRILEDLGAPWDSLSPSDAASLPRPRVLHGYRIFSFSTPATWECQLRPDDFIIKSERYGLPQKRHRVILLGIRDDYNVISPVLEESWGKPLSVRAMLDGLPRLRSRLSHGDTDGVGWADTIREEVHSKLGEYTDACLASDVIAVLDTLPVTLGGGGRVVPGGTPPQALTSWLWDDRIGGAVQHESRAHMPSDLHRYLYASCFAARYGRSPKVHEFPKPLWPNHRNAVANERGYVSNFADRFRVQVWDEASTTITAHLAKDGHYFIHPDPGQCRSLTVREAARLQTFPDNYFFEGNRGDQYKQVGNAVPPFLAYQLAGIVSEVFEQCLDQEVERSPTANIVYTSA</sequence>
<comment type="similarity">
    <text evidence="7">Belongs to the class I-like SAM-binding methyltransferase superfamily. C5-methyltransferase family.</text>
</comment>
<organism evidence="8 9">
    <name type="scientific">Chloracidobacterium sp. N</name>
    <dbReference type="NCBI Taxonomy" id="2821540"/>
    <lineage>
        <taxon>Bacteria</taxon>
        <taxon>Pseudomonadati</taxon>
        <taxon>Acidobacteriota</taxon>
        <taxon>Terriglobia</taxon>
        <taxon>Terriglobales</taxon>
        <taxon>Acidobacteriaceae</taxon>
        <taxon>Chloracidobacterium</taxon>
        <taxon>Chloracidobacterium aggregatum</taxon>
    </lineage>
</organism>
<feature type="active site" evidence="7">
    <location>
        <position position="127"/>
    </location>
</feature>
<keyword evidence="2 7" id="KW-0489">Methyltransferase</keyword>
<reference evidence="8 9" key="1">
    <citation type="submission" date="2021-03" db="EMBL/GenBank/DDBJ databases">
        <title>Genomic and phenotypic characterization of Chloracidobacterium isolates provides evidence for multiple species.</title>
        <authorList>
            <person name="Saini M.K."/>
            <person name="Costas A.M.G."/>
            <person name="Tank M."/>
            <person name="Bryant D.A."/>
        </authorList>
    </citation>
    <scope>NUCLEOTIDE SEQUENCE [LARGE SCALE GENOMIC DNA]</scope>
    <source>
        <strain evidence="8 9">N</strain>
    </source>
</reference>
<dbReference type="Gene3D" id="3.90.120.10">
    <property type="entry name" value="DNA Methylase, subunit A, domain 2"/>
    <property type="match status" value="1"/>
</dbReference>
<dbReference type="GO" id="GO:0032259">
    <property type="term" value="P:methylation"/>
    <property type="evidence" value="ECO:0007669"/>
    <property type="project" value="UniProtKB-KW"/>
</dbReference>
<proteinExistence type="inferred from homology"/>
<evidence type="ECO:0000313" key="8">
    <source>
        <dbReference type="EMBL" id="QUV93956.1"/>
    </source>
</evidence>
<dbReference type="InterPro" id="IPR029063">
    <property type="entry name" value="SAM-dependent_MTases_sf"/>
</dbReference>
<name>A0ABX8B300_9BACT</name>
<dbReference type="Proteomes" id="UP000677668">
    <property type="component" value="Chromosome 1"/>
</dbReference>